<keyword evidence="3" id="KW-1185">Reference proteome</keyword>
<evidence type="ECO:0000313" key="2">
    <source>
        <dbReference type="EMBL" id="CAF1026175.1"/>
    </source>
</evidence>
<dbReference type="Proteomes" id="UP000663870">
    <property type="component" value="Unassembled WGS sequence"/>
</dbReference>
<sequence length="106" mass="11940">MNLSGGGTGSSHTLRGSSPSHQYIPVKRIHSTSSSLSLSIMDLRELTNTVQELNNNFKENIKILTEIKDNIIKICEKQNTRPIEDNSGVHKLNRKFFQKNSSMKII</sequence>
<proteinExistence type="predicted"/>
<comment type="caution">
    <text evidence="2">The sequence shown here is derived from an EMBL/GenBank/DDBJ whole genome shotgun (WGS) entry which is preliminary data.</text>
</comment>
<dbReference type="AlphaFoldDB" id="A0A814IPC3"/>
<protein>
    <submittedName>
        <fullName evidence="2">Uncharacterized protein</fullName>
    </submittedName>
</protein>
<dbReference type="EMBL" id="CAJNOL010000358">
    <property type="protein sequence ID" value="CAF1026175.1"/>
    <property type="molecule type" value="Genomic_DNA"/>
</dbReference>
<reference evidence="2" key="1">
    <citation type="submission" date="2021-02" db="EMBL/GenBank/DDBJ databases">
        <authorList>
            <person name="Nowell W R."/>
        </authorList>
    </citation>
    <scope>NUCLEOTIDE SEQUENCE</scope>
</reference>
<feature type="region of interest" description="Disordered" evidence="1">
    <location>
        <begin position="1"/>
        <end position="24"/>
    </location>
</feature>
<evidence type="ECO:0000313" key="3">
    <source>
        <dbReference type="Proteomes" id="UP000663870"/>
    </source>
</evidence>
<name>A0A814IPC3_9BILA</name>
<gene>
    <name evidence="2" type="ORF">JXQ802_LOCUS15411</name>
</gene>
<organism evidence="2 3">
    <name type="scientific">Rotaria sordida</name>
    <dbReference type="NCBI Taxonomy" id="392033"/>
    <lineage>
        <taxon>Eukaryota</taxon>
        <taxon>Metazoa</taxon>
        <taxon>Spiralia</taxon>
        <taxon>Gnathifera</taxon>
        <taxon>Rotifera</taxon>
        <taxon>Eurotatoria</taxon>
        <taxon>Bdelloidea</taxon>
        <taxon>Philodinida</taxon>
        <taxon>Philodinidae</taxon>
        <taxon>Rotaria</taxon>
    </lineage>
</organism>
<evidence type="ECO:0000256" key="1">
    <source>
        <dbReference type="SAM" id="MobiDB-lite"/>
    </source>
</evidence>
<accession>A0A814IPC3</accession>